<dbReference type="Proteomes" id="UP000016930">
    <property type="component" value="Unassembled WGS sequence"/>
</dbReference>
<dbReference type="EMBL" id="KB445824">
    <property type="protein sequence ID" value="EMD31097.1"/>
    <property type="molecule type" value="Genomic_DNA"/>
</dbReference>
<evidence type="ECO:0000313" key="2">
    <source>
        <dbReference type="Proteomes" id="UP000016930"/>
    </source>
</evidence>
<gene>
    <name evidence="1" type="ORF">CERSUDRAFT_78436</name>
</gene>
<keyword evidence="2" id="KW-1185">Reference proteome</keyword>
<sequence length="192" mass="20995">MTQPTQEGESTPDAPAMSKSSCIRSPTIIVRVVFSEFDRGISLGGSELLSPSAVYIKQTDQTTTVPPDTKINPWNGLKTAVEAKNGKKDRPVILASFTHATYAAMLASSMQLGGYNVWVNSDAFVVPDSRVPQDAMGRMNRMSTSVTGAQGEGIVQIMPTFDIMCELMEIWTDKYKTYARNFCDDGQILRGL</sequence>
<dbReference type="AlphaFoldDB" id="M2QYU6"/>
<protein>
    <submittedName>
        <fullName evidence="1">Uncharacterized protein</fullName>
    </submittedName>
</protein>
<organism evidence="1 2">
    <name type="scientific">Ceriporiopsis subvermispora (strain B)</name>
    <name type="common">White-rot fungus</name>
    <name type="synonym">Gelatoporia subvermispora</name>
    <dbReference type="NCBI Taxonomy" id="914234"/>
    <lineage>
        <taxon>Eukaryota</taxon>
        <taxon>Fungi</taxon>
        <taxon>Dikarya</taxon>
        <taxon>Basidiomycota</taxon>
        <taxon>Agaricomycotina</taxon>
        <taxon>Agaricomycetes</taxon>
        <taxon>Polyporales</taxon>
        <taxon>Gelatoporiaceae</taxon>
        <taxon>Gelatoporia</taxon>
    </lineage>
</organism>
<reference evidence="1 2" key="1">
    <citation type="journal article" date="2012" name="Proc. Natl. Acad. Sci. U.S.A.">
        <title>Comparative genomics of Ceriporiopsis subvermispora and Phanerochaete chrysosporium provide insight into selective ligninolysis.</title>
        <authorList>
            <person name="Fernandez-Fueyo E."/>
            <person name="Ruiz-Duenas F.J."/>
            <person name="Ferreira P."/>
            <person name="Floudas D."/>
            <person name="Hibbett D.S."/>
            <person name="Canessa P."/>
            <person name="Larrondo L.F."/>
            <person name="James T.Y."/>
            <person name="Seelenfreund D."/>
            <person name="Lobos S."/>
            <person name="Polanco R."/>
            <person name="Tello M."/>
            <person name="Honda Y."/>
            <person name="Watanabe T."/>
            <person name="Watanabe T."/>
            <person name="Ryu J.S."/>
            <person name="Kubicek C.P."/>
            <person name="Schmoll M."/>
            <person name="Gaskell J."/>
            <person name="Hammel K.E."/>
            <person name="St John F.J."/>
            <person name="Vanden Wymelenberg A."/>
            <person name="Sabat G."/>
            <person name="Splinter BonDurant S."/>
            <person name="Syed K."/>
            <person name="Yadav J.S."/>
            <person name="Doddapaneni H."/>
            <person name="Subramanian V."/>
            <person name="Lavin J.L."/>
            <person name="Oguiza J.A."/>
            <person name="Perez G."/>
            <person name="Pisabarro A.G."/>
            <person name="Ramirez L."/>
            <person name="Santoyo F."/>
            <person name="Master E."/>
            <person name="Coutinho P.M."/>
            <person name="Henrissat B."/>
            <person name="Lombard V."/>
            <person name="Magnuson J.K."/>
            <person name="Kuees U."/>
            <person name="Hori C."/>
            <person name="Igarashi K."/>
            <person name="Samejima M."/>
            <person name="Held B.W."/>
            <person name="Barry K.W."/>
            <person name="LaButti K.M."/>
            <person name="Lapidus A."/>
            <person name="Lindquist E.A."/>
            <person name="Lucas S.M."/>
            <person name="Riley R."/>
            <person name="Salamov A.A."/>
            <person name="Hoffmeister D."/>
            <person name="Schwenk D."/>
            <person name="Hadar Y."/>
            <person name="Yarden O."/>
            <person name="de Vries R.P."/>
            <person name="Wiebenga A."/>
            <person name="Stenlid J."/>
            <person name="Eastwood D."/>
            <person name="Grigoriev I.V."/>
            <person name="Berka R.M."/>
            <person name="Blanchette R.A."/>
            <person name="Kersten P."/>
            <person name="Martinez A.T."/>
            <person name="Vicuna R."/>
            <person name="Cullen D."/>
        </authorList>
    </citation>
    <scope>NUCLEOTIDE SEQUENCE [LARGE SCALE GENOMIC DNA]</scope>
    <source>
        <strain evidence="1 2">B</strain>
    </source>
</reference>
<proteinExistence type="predicted"/>
<name>M2QYU6_CERS8</name>
<accession>M2QYU6</accession>
<evidence type="ECO:0000313" key="1">
    <source>
        <dbReference type="EMBL" id="EMD31097.1"/>
    </source>
</evidence>
<dbReference type="HOGENOM" id="CLU_1414997_0_0_1"/>